<organism evidence="2 3">
    <name type="scientific">Triplophysa tibetana</name>
    <dbReference type="NCBI Taxonomy" id="1572043"/>
    <lineage>
        <taxon>Eukaryota</taxon>
        <taxon>Metazoa</taxon>
        <taxon>Chordata</taxon>
        <taxon>Craniata</taxon>
        <taxon>Vertebrata</taxon>
        <taxon>Euteleostomi</taxon>
        <taxon>Actinopterygii</taxon>
        <taxon>Neopterygii</taxon>
        <taxon>Teleostei</taxon>
        <taxon>Ostariophysi</taxon>
        <taxon>Cypriniformes</taxon>
        <taxon>Nemacheilidae</taxon>
        <taxon>Triplophysa</taxon>
    </lineage>
</organism>
<comment type="caution">
    <text evidence="2">The sequence shown here is derived from an EMBL/GenBank/DDBJ whole genome shotgun (WGS) entry which is preliminary data.</text>
</comment>
<accession>A0A5A9PJ61</accession>
<gene>
    <name evidence="2" type="ORF">E1301_Tti019617</name>
</gene>
<dbReference type="EMBL" id="SOYY01000005">
    <property type="protein sequence ID" value="KAA0721191.1"/>
    <property type="molecule type" value="Genomic_DNA"/>
</dbReference>
<feature type="region of interest" description="Disordered" evidence="1">
    <location>
        <begin position="1"/>
        <end position="26"/>
    </location>
</feature>
<dbReference type="AlphaFoldDB" id="A0A5A9PJ61"/>
<evidence type="ECO:0000313" key="3">
    <source>
        <dbReference type="Proteomes" id="UP000324632"/>
    </source>
</evidence>
<keyword evidence="3" id="KW-1185">Reference proteome</keyword>
<name>A0A5A9PJ61_9TELE</name>
<evidence type="ECO:0000313" key="2">
    <source>
        <dbReference type="EMBL" id="KAA0721191.1"/>
    </source>
</evidence>
<sequence length="146" mass="15489">MSHIVSECVAEDPDGMPPPVGERSEERIGGRSAREHLAGGFTFAEFPISLNAANTGRPRGRSPDVVDFGAVATNVTARVANEMVAGSRRKTVTRDRNFLNDNLPAEAQTPNAAIVSIPLLDEGAAPKRTAGHAALENAQSVLKRTF</sequence>
<protein>
    <submittedName>
        <fullName evidence="2">Uncharacterized protein</fullName>
    </submittedName>
</protein>
<proteinExistence type="predicted"/>
<evidence type="ECO:0000256" key="1">
    <source>
        <dbReference type="SAM" id="MobiDB-lite"/>
    </source>
</evidence>
<dbReference type="Proteomes" id="UP000324632">
    <property type="component" value="Chromosome 5"/>
</dbReference>
<reference evidence="2 3" key="1">
    <citation type="journal article" date="2019" name="Mol. Ecol. Resour.">
        <title>Chromosome-level genome assembly of Triplophysa tibetana, a fish adapted to the harsh high-altitude environment of the Tibetan Plateau.</title>
        <authorList>
            <person name="Yang X."/>
            <person name="Liu H."/>
            <person name="Ma Z."/>
            <person name="Zou Y."/>
            <person name="Zou M."/>
            <person name="Mao Y."/>
            <person name="Li X."/>
            <person name="Wang H."/>
            <person name="Chen T."/>
            <person name="Wang W."/>
            <person name="Yang R."/>
        </authorList>
    </citation>
    <scope>NUCLEOTIDE SEQUENCE [LARGE SCALE GENOMIC DNA]</scope>
    <source>
        <strain evidence="2">TTIB1903HZAU</strain>
        <tissue evidence="2">Muscle</tissue>
    </source>
</reference>